<dbReference type="PROSITE" id="PS50093">
    <property type="entry name" value="PKD"/>
    <property type="match status" value="1"/>
</dbReference>
<keyword evidence="1" id="KW-0472">Membrane</keyword>
<dbReference type="RefSeq" id="WP_089732440.1">
    <property type="nucleotide sequence ID" value="NZ_FNIA01000007.1"/>
</dbReference>
<evidence type="ECO:0000313" key="4">
    <source>
        <dbReference type="Proteomes" id="UP000199370"/>
    </source>
</evidence>
<evidence type="ECO:0000256" key="1">
    <source>
        <dbReference type="SAM" id="Phobius"/>
    </source>
</evidence>
<dbReference type="SUPFAM" id="SSF49299">
    <property type="entry name" value="PKD domain"/>
    <property type="match status" value="1"/>
</dbReference>
<sequence length="156" mass="16563">MSTYLNTLLALCCLLGCAVGVAVAGTPAQAADDGPNVTVSAPERAVYNATSTFDVSVTNATGNVSVEWTFPDGSTATTRQASYRFQQTGNVTVTVAITDDTGTTTRTLDYEVYRYTSGRGDSQVLPVLGMLGVAVGFMGFVVALYFKVLPWFYQNI</sequence>
<dbReference type="EMBL" id="FNIA01000007">
    <property type="protein sequence ID" value="SDM75777.1"/>
    <property type="molecule type" value="Genomic_DNA"/>
</dbReference>
<dbReference type="InterPro" id="IPR022409">
    <property type="entry name" value="PKD/Chitinase_dom"/>
</dbReference>
<dbReference type="CDD" id="cd00146">
    <property type="entry name" value="PKD"/>
    <property type="match status" value="1"/>
</dbReference>
<name>A0A1G9VV84_9EURY</name>
<feature type="domain" description="PKD" evidence="2">
    <location>
        <begin position="34"/>
        <end position="119"/>
    </location>
</feature>
<keyword evidence="4" id="KW-1185">Reference proteome</keyword>
<dbReference type="Proteomes" id="UP000199370">
    <property type="component" value="Unassembled WGS sequence"/>
</dbReference>
<proteinExistence type="predicted"/>
<dbReference type="InterPro" id="IPR013783">
    <property type="entry name" value="Ig-like_fold"/>
</dbReference>
<accession>A0A1G9VV84</accession>
<protein>
    <recommendedName>
        <fullName evidence="2">PKD domain-containing protein</fullName>
    </recommendedName>
</protein>
<evidence type="ECO:0000259" key="2">
    <source>
        <dbReference type="PROSITE" id="PS50093"/>
    </source>
</evidence>
<evidence type="ECO:0000313" key="3">
    <source>
        <dbReference type="EMBL" id="SDM75777.1"/>
    </source>
</evidence>
<gene>
    <name evidence="3" type="ORF">SAMN05192554_1076</name>
</gene>
<reference evidence="3 4" key="1">
    <citation type="submission" date="2016-10" db="EMBL/GenBank/DDBJ databases">
        <authorList>
            <person name="de Groot N.N."/>
        </authorList>
    </citation>
    <scope>NUCLEOTIDE SEQUENCE [LARGE SCALE GENOMIC DNA]</scope>
    <source>
        <strain evidence="4">EB21,IBRC-M 10013,KCTC 4048</strain>
    </source>
</reference>
<dbReference type="InterPro" id="IPR000601">
    <property type="entry name" value="PKD_dom"/>
</dbReference>
<organism evidence="3 4">
    <name type="scientific">Haloarchaeobius iranensis</name>
    <dbReference type="NCBI Taxonomy" id="996166"/>
    <lineage>
        <taxon>Archaea</taxon>
        <taxon>Methanobacteriati</taxon>
        <taxon>Methanobacteriota</taxon>
        <taxon>Stenosarchaea group</taxon>
        <taxon>Halobacteria</taxon>
        <taxon>Halobacteriales</taxon>
        <taxon>Halorubellaceae</taxon>
        <taxon>Haloarchaeobius</taxon>
    </lineage>
</organism>
<dbReference type="Gene3D" id="2.60.40.10">
    <property type="entry name" value="Immunoglobulins"/>
    <property type="match status" value="1"/>
</dbReference>
<dbReference type="Pfam" id="PF18911">
    <property type="entry name" value="PKD_4"/>
    <property type="match status" value="1"/>
</dbReference>
<keyword evidence="1" id="KW-0812">Transmembrane</keyword>
<dbReference type="AlphaFoldDB" id="A0A1G9VV84"/>
<feature type="transmembrane region" description="Helical" evidence="1">
    <location>
        <begin position="124"/>
        <end position="146"/>
    </location>
</feature>
<dbReference type="InterPro" id="IPR035986">
    <property type="entry name" value="PKD_dom_sf"/>
</dbReference>
<keyword evidence="1" id="KW-1133">Transmembrane helix</keyword>
<dbReference type="SMART" id="SM00089">
    <property type="entry name" value="PKD"/>
    <property type="match status" value="1"/>
</dbReference>